<dbReference type="AlphaFoldDB" id="D1A6A0"/>
<proteinExistence type="predicted"/>
<protein>
    <recommendedName>
        <fullName evidence="4">Secreted protein</fullName>
    </recommendedName>
</protein>
<evidence type="ECO:0000313" key="3">
    <source>
        <dbReference type="Proteomes" id="UP000001918"/>
    </source>
</evidence>
<dbReference type="RefSeq" id="WP_012854980.1">
    <property type="nucleotide sequence ID" value="NC_013510.1"/>
</dbReference>
<evidence type="ECO:0000256" key="1">
    <source>
        <dbReference type="SAM" id="SignalP"/>
    </source>
</evidence>
<evidence type="ECO:0000313" key="2">
    <source>
        <dbReference type="EMBL" id="ACZ00199.1"/>
    </source>
</evidence>
<keyword evidence="1" id="KW-0732">Signal</keyword>
<dbReference type="EMBL" id="CP001738">
    <property type="protein sequence ID" value="ACZ00199.1"/>
    <property type="molecule type" value="Genomic_DNA"/>
</dbReference>
<evidence type="ECO:0008006" key="4">
    <source>
        <dbReference type="Google" id="ProtNLM"/>
    </source>
</evidence>
<accession>D1A6A0</accession>
<organism evidence="2 3">
    <name type="scientific">Thermomonospora curvata (strain ATCC 19995 / DSM 43183 / JCM 3096 / KCTC 9072 / NBRC 15933 / NCIMB 10081 / Henssen B9)</name>
    <dbReference type="NCBI Taxonomy" id="471852"/>
    <lineage>
        <taxon>Bacteria</taxon>
        <taxon>Bacillati</taxon>
        <taxon>Actinomycetota</taxon>
        <taxon>Actinomycetes</taxon>
        <taxon>Streptosporangiales</taxon>
        <taxon>Thermomonosporaceae</taxon>
        <taxon>Thermomonospora</taxon>
    </lineage>
</organism>
<gene>
    <name evidence="2" type="ordered locus">Tcur_4677</name>
</gene>
<dbReference type="KEGG" id="tcu:Tcur_4677"/>
<reference evidence="2 3" key="1">
    <citation type="journal article" date="2011" name="Stand. Genomic Sci.">
        <title>Complete genome sequence of Thermomonospora curvata type strain (B9).</title>
        <authorList>
            <person name="Chertkov O."/>
            <person name="Sikorski J."/>
            <person name="Nolan M."/>
            <person name="Lapidus A."/>
            <person name="Lucas S."/>
            <person name="Del Rio T.G."/>
            <person name="Tice H."/>
            <person name="Cheng J.F."/>
            <person name="Goodwin L."/>
            <person name="Pitluck S."/>
            <person name="Liolios K."/>
            <person name="Ivanova N."/>
            <person name="Mavromatis K."/>
            <person name="Mikhailova N."/>
            <person name="Ovchinnikova G."/>
            <person name="Pati A."/>
            <person name="Chen A."/>
            <person name="Palaniappan K."/>
            <person name="Djao O.D."/>
            <person name="Land M."/>
            <person name="Hauser L."/>
            <person name="Chang Y.J."/>
            <person name="Jeffries C.D."/>
            <person name="Brettin T."/>
            <person name="Han C."/>
            <person name="Detter J.C."/>
            <person name="Rohde M."/>
            <person name="Goker M."/>
            <person name="Woyke T."/>
            <person name="Bristow J."/>
            <person name="Eisen J.A."/>
            <person name="Markowitz V."/>
            <person name="Hugenholtz P."/>
            <person name="Klenk H.P."/>
            <person name="Kyrpides N.C."/>
        </authorList>
    </citation>
    <scope>NUCLEOTIDE SEQUENCE [LARGE SCALE GENOMIC DNA]</scope>
    <source>
        <strain evidence="3">ATCC 19995 / DSM 43183 / JCM 3096 / KCTC 9072 / NBRC 15933 / NCIMB 10081 / Henssen B9</strain>
    </source>
</reference>
<name>D1A6A0_THECD</name>
<dbReference type="Proteomes" id="UP000001918">
    <property type="component" value="Chromosome"/>
</dbReference>
<feature type="chain" id="PRO_5003019416" description="Secreted protein" evidence="1">
    <location>
        <begin position="28"/>
        <end position="92"/>
    </location>
</feature>
<sequence length="92" mass="9496">MLKRLAAAGVLSVAVGGVLMSASPAMAGGDYDSDLYSNHHNILANECDINAGTDRGLLDLNLLQDVALLAADSANDINAGRCDQANAIINRN</sequence>
<dbReference type="HOGENOM" id="CLU_2412204_0_0_11"/>
<keyword evidence="3" id="KW-1185">Reference proteome</keyword>
<feature type="signal peptide" evidence="1">
    <location>
        <begin position="1"/>
        <end position="27"/>
    </location>
</feature>